<organism evidence="2 3">
    <name type="scientific">Tetrabaena socialis</name>
    <dbReference type="NCBI Taxonomy" id="47790"/>
    <lineage>
        <taxon>Eukaryota</taxon>
        <taxon>Viridiplantae</taxon>
        <taxon>Chlorophyta</taxon>
        <taxon>core chlorophytes</taxon>
        <taxon>Chlorophyceae</taxon>
        <taxon>CS clade</taxon>
        <taxon>Chlamydomonadales</taxon>
        <taxon>Tetrabaenaceae</taxon>
        <taxon>Tetrabaena</taxon>
    </lineage>
</organism>
<sequence>MASAHRARSGSPPPGPARVPAAHRAPARSAARGPRHRTLPALLRLAAAWPLLLSLHAAAAEDAASAGSASAPAVDLDFYSKLVTVPSNLYGEVKKAGPMPAERYDDALFNHTNFRDWLLRKAVLREEVAEPAPMSYKCGVFVNHHYKLIFIRNRKAASTTVLDVFKVACKSQSKLLCLRPFGAQEMAAAGLRHDDMWNSYYVVSSTRNPWARAASGYDYTQDRWPTKTGVCANIPFRQFCADPYMMGKMANLFRCGTQSSFRGDDAWAYDFYHIEPAHHCMTDASGQGLSVDYLIRYEHLNEDFAALLEILNKRREKKLPEIRAGRMRWMKQGVHVQAARVNATADGSGGTLWHEDAAALVSADRHAVRYRDCGMGCVRDVAAFFAKDIELMGMQMPPDPPTV</sequence>
<protein>
    <submittedName>
        <fullName evidence="2">Uncharacterized protein</fullName>
    </submittedName>
</protein>
<gene>
    <name evidence="2" type="ORF">TSOC_004394</name>
</gene>
<dbReference type="AlphaFoldDB" id="A0A2J8A973"/>
<evidence type="ECO:0000313" key="3">
    <source>
        <dbReference type="Proteomes" id="UP000236333"/>
    </source>
</evidence>
<evidence type="ECO:0000256" key="1">
    <source>
        <dbReference type="SAM" id="MobiDB-lite"/>
    </source>
</evidence>
<reference evidence="2 3" key="1">
    <citation type="journal article" date="2017" name="Mol. Biol. Evol.">
        <title>The 4-celled Tetrabaena socialis nuclear genome reveals the essential components for genetic control of cell number at the origin of multicellularity in the volvocine lineage.</title>
        <authorList>
            <person name="Featherston J."/>
            <person name="Arakaki Y."/>
            <person name="Hanschen E.R."/>
            <person name="Ferris P.J."/>
            <person name="Michod R.E."/>
            <person name="Olson B.J.S.C."/>
            <person name="Nozaki H."/>
            <person name="Durand P.M."/>
        </authorList>
    </citation>
    <scope>NUCLEOTIDE SEQUENCE [LARGE SCALE GENOMIC DNA]</scope>
    <source>
        <strain evidence="2 3">NIES-571</strain>
    </source>
</reference>
<proteinExistence type="predicted"/>
<name>A0A2J8A973_9CHLO</name>
<dbReference type="Proteomes" id="UP000236333">
    <property type="component" value="Unassembled WGS sequence"/>
</dbReference>
<feature type="compositionally biased region" description="Low complexity" evidence="1">
    <location>
        <begin position="18"/>
        <end position="32"/>
    </location>
</feature>
<keyword evidence="3" id="KW-1185">Reference proteome</keyword>
<feature type="region of interest" description="Disordered" evidence="1">
    <location>
        <begin position="1"/>
        <end position="34"/>
    </location>
</feature>
<dbReference type="EMBL" id="PGGS01000106">
    <property type="protein sequence ID" value="PNH09051.1"/>
    <property type="molecule type" value="Genomic_DNA"/>
</dbReference>
<comment type="caution">
    <text evidence="2">The sequence shown here is derived from an EMBL/GenBank/DDBJ whole genome shotgun (WGS) entry which is preliminary data.</text>
</comment>
<evidence type="ECO:0000313" key="2">
    <source>
        <dbReference type="EMBL" id="PNH09051.1"/>
    </source>
</evidence>
<dbReference type="OrthoDB" id="48731at2759"/>
<accession>A0A2J8A973</accession>